<comment type="caution">
    <text evidence="1">The sequence shown here is derived from an EMBL/GenBank/DDBJ whole genome shotgun (WGS) entry which is preliminary data.</text>
</comment>
<sequence>MALPSHLLIEKGWAFDKESITNYNASKWRANLQKAMQNRLKCKIEGLEDGCKLPKLLMIYALNNKQLMQQVGESKITRKVETKPPASGKPCPYRPWEGSVRGKRRVKPLPPTIGTDLLSTVGWLEDVVDQVFLKGKCFSAFCDDHLSLLALIALKLNYLPKTMKELVKVLIPILDPIKNSLSVDQNSEGLASQSLAEEEYPLRSFKRVAKRLHEPGKTVDKEIKGLKSLFKVEGSLMSCLCK</sequence>
<dbReference type="EMBL" id="CM044704">
    <property type="protein sequence ID" value="KAI5667518.1"/>
    <property type="molecule type" value="Genomic_DNA"/>
</dbReference>
<accession>A0ACC0B4F1</accession>
<evidence type="ECO:0000313" key="1">
    <source>
        <dbReference type="EMBL" id="KAI5667518.1"/>
    </source>
</evidence>
<proteinExistence type="predicted"/>
<reference evidence="2" key="1">
    <citation type="journal article" date="2023" name="Nat. Plants">
        <title>Single-cell RNA sequencing provides a high-resolution roadmap for understanding the multicellular compartmentation of specialized metabolism.</title>
        <authorList>
            <person name="Sun S."/>
            <person name="Shen X."/>
            <person name="Li Y."/>
            <person name="Li Y."/>
            <person name="Wang S."/>
            <person name="Li R."/>
            <person name="Zhang H."/>
            <person name="Shen G."/>
            <person name="Guo B."/>
            <person name="Wei J."/>
            <person name="Xu J."/>
            <person name="St-Pierre B."/>
            <person name="Chen S."/>
            <person name="Sun C."/>
        </authorList>
    </citation>
    <scope>NUCLEOTIDE SEQUENCE [LARGE SCALE GENOMIC DNA]</scope>
</reference>
<organism evidence="1 2">
    <name type="scientific">Catharanthus roseus</name>
    <name type="common">Madagascar periwinkle</name>
    <name type="synonym">Vinca rosea</name>
    <dbReference type="NCBI Taxonomy" id="4058"/>
    <lineage>
        <taxon>Eukaryota</taxon>
        <taxon>Viridiplantae</taxon>
        <taxon>Streptophyta</taxon>
        <taxon>Embryophyta</taxon>
        <taxon>Tracheophyta</taxon>
        <taxon>Spermatophyta</taxon>
        <taxon>Magnoliopsida</taxon>
        <taxon>eudicotyledons</taxon>
        <taxon>Gunneridae</taxon>
        <taxon>Pentapetalae</taxon>
        <taxon>asterids</taxon>
        <taxon>lamiids</taxon>
        <taxon>Gentianales</taxon>
        <taxon>Apocynaceae</taxon>
        <taxon>Rauvolfioideae</taxon>
        <taxon>Vinceae</taxon>
        <taxon>Catharanthinae</taxon>
        <taxon>Catharanthus</taxon>
    </lineage>
</organism>
<keyword evidence="2" id="KW-1185">Reference proteome</keyword>
<evidence type="ECO:0000313" key="2">
    <source>
        <dbReference type="Proteomes" id="UP001060085"/>
    </source>
</evidence>
<gene>
    <name evidence="1" type="ORF">M9H77_17371</name>
</gene>
<dbReference type="Proteomes" id="UP001060085">
    <property type="component" value="Linkage Group LG04"/>
</dbReference>
<protein>
    <submittedName>
        <fullName evidence="1">Uncharacterized protein</fullName>
    </submittedName>
</protein>
<name>A0ACC0B4F1_CATRO</name>